<dbReference type="Proteomes" id="UP000007813">
    <property type="component" value="Unassembled WGS sequence"/>
</dbReference>
<proteinExistence type="predicted"/>
<dbReference type="AlphaFoldDB" id="J2ZCD7"/>
<evidence type="ECO:0000313" key="2">
    <source>
        <dbReference type="EMBL" id="EJN58340.1"/>
    </source>
</evidence>
<dbReference type="EMBL" id="ALJD01000009">
    <property type="protein sequence ID" value="EJN58340.1"/>
    <property type="molecule type" value="Genomic_DNA"/>
</dbReference>
<evidence type="ECO:0000256" key="1">
    <source>
        <dbReference type="SAM" id="MobiDB-lite"/>
    </source>
</evidence>
<comment type="caution">
    <text evidence="2">The sequence shown here is derived from an EMBL/GenBank/DDBJ whole genome shotgun (WGS) entry which is preliminary data.</text>
</comment>
<reference evidence="2 3" key="1">
    <citation type="journal article" date="2012" name="J. Bacteriol.">
        <title>Draft Genome Sequence of the Extremely Halophilic Archaeon Halogranum salarium B-1T.</title>
        <authorList>
            <person name="Kim K.K."/>
            <person name="Lee K.C."/>
            <person name="Lee J.S."/>
        </authorList>
    </citation>
    <scope>NUCLEOTIDE SEQUENCE [LARGE SCALE GENOMIC DNA]</scope>
    <source>
        <strain evidence="2 3">B-1</strain>
    </source>
</reference>
<evidence type="ECO:0000313" key="3">
    <source>
        <dbReference type="Proteomes" id="UP000007813"/>
    </source>
</evidence>
<feature type="region of interest" description="Disordered" evidence="1">
    <location>
        <begin position="21"/>
        <end position="55"/>
    </location>
</feature>
<organism evidence="2 3">
    <name type="scientific">Halogranum salarium B-1</name>
    <dbReference type="NCBI Taxonomy" id="1210908"/>
    <lineage>
        <taxon>Archaea</taxon>
        <taxon>Methanobacteriati</taxon>
        <taxon>Methanobacteriota</taxon>
        <taxon>Stenosarchaea group</taxon>
        <taxon>Halobacteria</taxon>
        <taxon>Halobacteriales</taxon>
        <taxon>Haloferacaceae</taxon>
    </lineage>
</organism>
<name>J2ZCD7_9EURY</name>
<feature type="compositionally biased region" description="Basic and acidic residues" evidence="1">
    <location>
        <begin position="21"/>
        <end position="41"/>
    </location>
</feature>
<accession>J2ZCD7</accession>
<sequence>MVVSTRESHWVCAVAAVQHGEREGPKYRETEPDPCRPEGRQPSRYRATKVAASTS</sequence>
<protein>
    <submittedName>
        <fullName evidence="2">Uncharacterized protein</fullName>
    </submittedName>
</protein>
<gene>
    <name evidence="2" type="ORF">HSB1_37570</name>
</gene>